<comment type="caution">
    <text evidence="1">The sequence shown here is derived from an EMBL/GenBank/DDBJ whole genome shotgun (WGS) entry which is preliminary data.</text>
</comment>
<evidence type="ECO:0000313" key="2">
    <source>
        <dbReference type="Proteomes" id="UP001196413"/>
    </source>
</evidence>
<name>A0AAD5MPV0_PARTN</name>
<dbReference type="AlphaFoldDB" id="A0AAD5MPV0"/>
<proteinExistence type="predicted"/>
<keyword evidence="2" id="KW-1185">Reference proteome</keyword>
<sequence length="121" mass="13478">MPSPVSSVIPLIVERFEYASLKLLFFPLIACKSGLVGCFSCRESLSIIFSLKVLVNKIDHLFGAPSCAFDIARSPVASSSRPFIVVEMYYVFSLLDLYHMISICNILPWQPPALFTIQLTS</sequence>
<evidence type="ECO:0000313" key="1">
    <source>
        <dbReference type="EMBL" id="KAJ1360653.1"/>
    </source>
</evidence>
<dbReference type="Proteomes" id="UP001196413">
    <property type="component" value="Unassembled WGS sequence"/>
</dbReference>
<dbReference type="EMBL" id="JAHQIW010003923">
    <property type="protein sequence ID" value="KAJ1360653.1"/>
    <property type="molecule type" value="Genomic_DNA"/>
</dbReference>
<protein>
    <submittedName>
        <fullName evidence="1">Uncharacterized protein</fullName>
    </submittedName>
</protein>
<accession>A0AAD5MPV0</accession>
<organism evidence="1 2">
    <name type="scientific">Parelaphostrongylus tenuis</name>
    <name type="common">Meningeal worm</name>
    <dbReference type="NCBI Taxonomy" id="148309"/>
    <lineage>
        <taxon>Eukaryota</taxon>
        <taxon>Metazoa</taxon>
        <taxon>Ecdysozoa</taxon>
        <taxon>Nematoda</taxon>
        <taxon>Chromadorea</taxon>
        <taxon>Rhabditida</taxon>
        <taxon>Rhabditina</taxon>
        <taxon>Rhabditomorpha</taxon>
        <taxon>Strongyloidea</taxon>
        <taxon>Metastrongylidae</taxon>
        <taxon>Parelaphostrongylus</taxon>
    </lineage>
</organism>
<gene>
    <name evidence="1" type="ORF">KIN20_019682</name>
</gene>
<reference evidence="1" key="1">
    <citation type="submission" date="2021-06" db="EMBL/GenBank/DDBJ databases">
        <title>Parelaphostrongylus tenuis whole genome reference sequence.</title>
        <authorList>
            <person name="Garwood T.J."/>
            <person name="Larsen P.A."/>
            <person name="Fountain-Jones N.M."/>
            <person name="Garbe J.R."/>
            <person name="Macchietto M.G."/>
            <person name="Kania S.A."/>
            <person name="Gerhold R.W."/>
            <person name="Richards J.E."/>
            <person name="Wolf T.M."/>
        </authorList>
    </citation>
    <scope>NUCLEOTIDE SEQUENCE</scope>
    <source>
        <strain evidence="1">MNPRO001-30</strain>
        <tissue evidence="1">Meninges</tissue>
    </source>
</reference>